<dbReference type="PANTHER" id="PTHR19328:SF75">
    <property type="entry name" value="ALDOSE SUGAR DEHYDROGENASE YLII"/>
    <property type="match status" value="1"/>
</dbReference>
<dbReference type="InterPro" id="IPR006311">
    <property type="entry name" value="TAT_signal"/>
</dbReference>
<evidence type="ECO:0000256" key="1">
    <source>
        <dbReference type="SAM" id="MobiDB-lite"/>
    </source>
</evidence>
<sequence length="420" mass="45061">MAQDSRPDQQDNPPQFDRRRALARLAALSAAAAGLPSCGGGSSGDPAPAPTPSPSPTPAPNPAPNPTPVVPRVTALASGLHQPWSLCFLPDGRALVTEKPGRLRLLDKDLKQYASVSGVPSVFYEGQAGLFDVVLDPAFATNRRLYLSYAEPAESGGTNGLTVLRAELSADHTRLENSRVIFRQSPKIAGSKHYAGRLVFGRDGSLFVTLGERDSQRDQAQNLANHLGKIARIDTDGGIPAGNPYANAAGLQASLWSYGHRNIQGATLHPETGELWVCEHGPQGGDEVNVARPGTNHGWPLVSYGCEYNSPEGDACRIGGGVHAPRFVEPLTTWTPTSIAPSGLAFYTGDRFPEWRGNLFTGALAGKALWRLTLDGERVLAKEKLLGDLDERIRDVRQGPDGWLYVLTDSTEGQLLRVER</sequence>
<reference evidence="3 4" key="1">
    <citation type="submission" date="2015-05" db="EMBL/GenBank/DDBJ databases">
        <authorList>
            <person name="Tang B."/>
            <person name="Yu Y."/>
        </authorList>
    </citation>
    <scope>NUCLEOTIDE SEQUENCE [LARGE SCALE GENOMIC DNA]</scope>
    <source>
        <strain evidence="3 4">DSM 7029</strain>
    </source>
</reference>
<dbReference type="InterPro" id="IPR012938">
    <property type="entry name" value="Glc/Sorbosone_DH"/>
</dbReference>
<feature type="compositionally biased region" description="Pro residues" evidence="1">
    <location>
        <begin position="47"/>
        <end position="69"/>
    </location>
</feature>
<dbReference type="Pfam" id="PF07995">
    <property type="entry name" value="GSDH"/>
    <property type="match status" value="1"/>
</dbReference>
<dbReference type="Gene3D" id="2.120.10.30">
    <property type="entry name" value="TolB, C-terminal domain"/>
    <property type="match status" value="1"/>
</dbReference>
<dbReference type="SUPFAM" id="SSF50952">
    <property type="entry name" value="Soluble quinoprotein glucose dehydrogenase"/>
    <property type="match status" value="1"/>
</dbReference>
<organism evidence="3 4">
    <name type="scientific">Caldimonas brevitalea</name>
    <dbReference type="NCBI Taxonomy" id="413882"/>
    <lineage>
        <taxon>Bacteria</taxon>
        <taxon>Pseudomonadati</taxon>
        <taxon>Pseudomonadota</taxon>
        <taxon>Betaproteobacteria</taxon>
        <taxon>Burkholderiales</taxon>
        <taxon>Sphaerotilaceae</taxon>
        <taxon>Caldimonas</taxon>
    </lineage>
</organism>
<name>A0A0G3BRA7_9BURK</name>
<proteinExistence type="predicted"/>
<dbReference type="PANTHER" id="PTHR19328">
    <property type="entry name" value="HEDGEHOG-INTERACTING PROTEIN"/>
    <property type="match status" value="1"/>
</dbReference>
<dbReference type="PROSITE" id="PS51318">
    <property type="entry name" value="TAT"/>
    <property type="match status" value="1"/>
</dbReference>
<keyword evidence="4" id="KW-1185">Reference proteome</keyword>
<evidence type="ECO:0000259" key="2">
    <source>
        <dbReference type="Pfam" id="PF07995"/>
    </source>
</evidence>
<dbReference type="RefSeq" id="WP_047195878.1">
    <property type="nucleotide sequence ID" value="NZ_CP011371.1"/>
</dbReference>
<gene>
    <name evidence="3" type="ORF">AAW51_3832</name>
</gene>
<dbReference type="KEGG" id="pbh:AAW51_3832"/>
<dbReference type="AlphaFoldDB" id="A0A0G3BRA7"/>
<dbReference type="EMBL" id="CP011371">
    <property type="protein sequence ID" value="AKJ30523.1"/>
    <property type="molecule type" value="Genomic_DNA"/>
</dbReference>
<dbReference type="OrthoDB" id="9770043at2"/>
<accession>A0A0G3BRA7</accession>
<evidence type="ECO:0000313" key="4">
    <source>
        <dbReference type="Proteomes" id="UP000035352"/>
    </source>
</evidence>
<evidence type="ECO:0000313" key="3">
    <source>
        <dbReference type="EMBL" id="AKJ30523.1"/>
    </source>
</evidence>
<feature type="region of interest" description="Disordered" evidence="1">
    <location>
        <begin position="1"/>
        <end position="20"/>
    </location>
</feature>
<dbReference type="InterPro" id="IPR011042">
    <property type="entry name" value="6-blade_b-propeller_TolB-like"/>
</dbReference>
<dbReference type="PATRIC" id="fig|413882.6.peg.4001"/>
<dbReference type="Proteomes" id="UP000035352">
    <property type="component" value="Chromosome"/>
</dbReference>
<dbReference type="STRING" id="413882.AAW51_3832"/>
<protein>
    <submittedName>
        <fullName evidence="3">PQQ-dependent oxidoreductase, gdhB family</fullName>
    </submittedName>
</protein>
<feature type="region of interest" description="Disordered" evidence="1">
    <location>
        <begin position="33"/>
        <end position="70"/>
    </location>
</feature>
<feature type="domain" description="Glucose/Sorbosone dehydrogenase" evidence="2">
    <location>
        <begin position="80"/>
        <end position="417"/>
    </location>
</feature>
<dbReference type="InterPro" id="IPR011041">
    <property type="entry name" value="Quinoprot_gluc/sorb_DH_b-prop"/>
</dbReference>